<organism evidence="2 3">
    <name type="scientific">Canis lupus dingo</name>
    <name type="common">dingo</name>
    <dbReference type="NCBI Taxonomy" id="286419"/>
    <lineage>
        <taxon>Eukaryota</taxon>
        <taxon>Metazoa</taxon>
        <taxon>Chordata</taxon>
        <taxon>Craniata</taxon>
        <taxon>Vertebrata</taxon>
        <taxon>Euteleostomi</taxon>
        <taxon>Mammalia</taxon>
        <taxon>Eutheria</taxon>
        <taxon>Laurasiatheria</taxon>
        <taxon>Carnivora</taxon>
        <taxon>Caniformia</taxon>
        <taxon>Canidae</taxon>
        <taxon>Canis</taxon>
    </lineage>
</organism>
<accession>A0A8C0LIZ4</accession>
<feature type="region of interest" description="Disordered" evidence="1">
    <location>
        <begin position="1"/>
        <end position="29"/>
    </location>
</feature>
<evidence type="ECO:0000256" key="1">
    <source>
        <dbReference type="SAM" id="MobiDB-lite"/>
    </source>
</evidence>
<dbReference type="Proteomes" id="UP000694391">
    <property type="component" value="Unplaced"/>
</dbReference>
<dbReference type="GeneTree" id="ENSGT00950000185579"/>
<name>A0A8C0LIZ4_CANLU</name>
<sequence>MFSLKPPRPTFRSYLLPPPQTDDKINSEPKIKKLEPVLLPAPPSAWGVILETWDRVPRRAP</sequence>
<evidence type="ECO:0000313" key="2">
    <source>
        <dbReference type="Ensembl" id="ENSCAFP00020030759.1"/>
    </source>
</evidence>
<evidence type="ECO:0000313" key="3">
    <source>
        <dbReference type="Proteomes" id="UP000694391"/>
    </source>
</evidence>
<proteinExistence type="predicted"/>
<protein>
    <submittedName>
        <fullName evidence="2">Uncharacterized protein</fullName>
    </submittedName>
</protein>
<dbReference type="Ensembl" id="ENSCAFT00020035482.1">
    <property type="protein sequence ID" value="ENSCAFP00020030759.1"/>
    <property type="gene ID" value="ENSCAFG00020023965.1"/>
</dbReference>
<reference evidence="2" key="1">
    <citation type="submission" date="2025-08" db="UniProtKB">
        <authorList>
            <consortium name="Ensembl"/>
        </authorList>
    </citation>
    <scope>IDENTIFICATION</scope>
</reference>
<reference evidence="2" key="2">
    <citation type="submission" date="2025-09" db="UniProtKB">
        <authorList>
            <consortium name="Ensembl"/>
        </authorList>
    </citation>
    <scope>IDENTIFICATION</scope>
</reference>
<dbReference type="AlphaFoldDB" id="A0A8C0LIZ4"/>
<keyword evidence="3" id="KW-1185">Reference proteome</keyword>